<feature type="compositionally biased region" description="Low complexity" evidence="1">
    <location>
        <begin position="994"/>
        <end position="1006"/>
    </location>
</feature>
<dbReference type="OrthoDB" id="2161291at2759"/>
<sequence length="1054" mass="124702">MNLNPDVNYYRSYSSTELNNMIDKNRFPKEKFELKHVFSNEFQIFVKLIKNYSLCLLIFQDNNREYKHEFYKTNNFGVINKSSICGSTNDCLRIIKSCDKNYKRKFSVYSGCVNHAIFGRNFEFPDKEKYMKLMYSASNSKSSIAKNMRKVYFQIILSVLKSSGYNEEYESLYQDAMKSIIIDFQNLDFDLSKVQDKTYNEVAEIVYFSDLVNKYNHDTFERKKFYNKENSVTNGAFLNELNVKYFQNSIDTKYIKYILENLYNYNLEPILLSNPNINTTTISEFQKNFLVDYNEYYSINDMVDYMEEDVTSNYNIFEFIYEVCTILNKEFNIKYVYNENDKKMTSSLDFSSLYENVNTISELIYNLIFDYYNYIYAISVDKDFKDSYTVLHYFDEDDLYFTIKFGNTLDALMDSDFYKSIYYPIISFNKKNKGNKYISECVRLVEQLYKFTNGNYELKKIKKEKFTVKKDIDYKADIDEFYDIQFRENSFLNLIENKDTDIYKDELINYIHEYCLKYSKMGASYFHYALSALNLENQYSINDDNIIHMTYVLKKNEEEIYKAWYNQNLELIDDDKSSEYVVSEIMNIMKSNVAYSVIDEYLLDTYNNSTLRKLQNPEKYDQATQELIDIIVREKIESDGIIQIRINGNRTTNNMYYNAFKDNEKRYREEYKRIIDSTEKLYLSNSERENEFIKDGPELASFAMKALDEYVASSLVKNSSSPINKFYRAIKGSIKRKHFGLALKSLRHYDEFNKFNKWNKFNNRHELEFLNVMRNYNKGKSKEDKYTFVSEKGNSKFNIDATDDPVESYKKRKQYIEDLKVIYNKIAVKKQLGNSEEGTEWEREHPLSEFIGKLVVSSENEYCYSNTNIHEESMEDLNDIPEDLFEKPTNPNNQASDLEKKKAAECLLRAVKNINNFDHTKKLFSLTKLSRNDKDKGITELTNALRNEEGKLDEISDFIKTNAVNKTEKSKKQIKEIDEAIKKLSDTYKNAPLADNNSNNSSNNGENNGGNNGENDDDNAGNDNSNDRDEGHRTTKRTRKGKRSYPKTMFKRKF</sequence>
<keyword evidence="3" id="KW-1185">Reference proteome</keyword>
<organism evidence="2 3">
    <name type="scientific">Neocallimastix californiae</name>
    <dbReference type="NCBI Taxonomy" id="1754190"/>
    <lineage>
        <taxon>Eukaryota</taxon>
        <taxon>Fungi</taxon>
        <taxon>Fungi incertae sedis</taxon>
        <taxon>Chytridiomycota</taxon>
        <taxon>Chytridiomycota incertae sedis</taxon>
        <taxon>Neocallimastigomycetes</taxon>
        <taxon>Neocallimastigales</taxon>
        <taxon>Neocallimastigaceae</taxon>
        <taxon>Neocallimastix</taxon>
    </lineage>
</organism>
<gene>
    <name evidence="2" type="ORF">LY90DRAFT_637232</name>
</gene>
<protein>
    <submittedName>
        <fullName evidence="2">Uncharacterized protein</fullName>
    </submittedName>
</protein>
<evidence type="ECO:0000313" key="2">
    <source>
        <dbReference type="EMBL" id="ORY11677.1"/>
    </source>
</evidence>
<evidence type="ECO:0000256" key="1">
    <source>
        <dbReference type="SAM" id="MobiDB-lite"/>
    </source>
</evidence>
<dbReference type="AlphaFoldDB" id="A0A1Y1ZNT6"/>
<feature type="region of interest" description="Disordered" evidence="1">
    <location>
        <begin position="990"/>
        <end position="1054"/>
    </location>
</feature>
<comment type="caution">
    <text evidence="2">The sequence shown here is derived from an EMBL/GenBank/DDBJ whole genome shotgun (WGS) entry which is preliminary data.</text>
</comment>
<name>A0A1Y1ZNT6_9FUNG</name>
<accession>A0A1Y1ZNT6</accession>
<proteinExistence type="predicted"/>
<reference evidence="2 3" key="1">
    <citation type="submission" date="2016-08" db="EMBL/GenBank/DDBJ databases">
        <title>A Parts List for Fungal Cellulosomes Revealed by Comparative Genomics.</title>
        <authorList>
            <consortium name="DOE Joint Genome Institute"/>
            <person name="Haitjema C.H."/>
            <person name="Gilmore S.P."/>
            <person name="Henske J.K."/>
            <person name="Solomon K.V."/>
            <person name="De Groot R."/>
            <person name="Kuo A."/>
            <person name="Mondo S.J."/>
            <person name="Salamov A.A."/>
            <person name="Labutti K."/>
            <person name="Zhao Z."/>
            <person name="Chiniquy J."/>
            <person name="Barry K."/>
            <person name="Brewer H.M."/>
            <person name="Purvine S.O."/>
            <person name="Wright A.T."/>
            <person name="Boxma B."/>
            <person name="Van Alen T."/>
            <person name="Hackstein J.H."/>
            <person name="Baker S.E."/>
            <person name="Grigoriev I.V."/>
            <person name="O'Malley M.A."/>
        </authorList>
    </citation>
    <scope>NUCLEOTIDE SEQUENCE [LARGE SCALE GENOMIC DNA]</scope>
    <source>
        <strain evidence="2 3">G1</strain>
    </source>
</reference>
<dbReference type="EMBL" id="MCOG01000379">
    <property type="protein sequence ID" value="ORY11677.1"/>
    <property type="molecule type" value="Genomic_DNA"/>
</dbReference>
<evidence type="ECO:0000313" key="3">
    <source>
        <dbReference type="Proteomes" id="UP000193920"/>
    </source>
</evidence>
<dbReference type="Proteomes" id="UP000193920">
    <property type="component" value="Unassembled WGS sequence"/>
</dbReference>
<feature type="compositionally biased region" description="Basic residues" evidence="1">
    <location>
        <begin position="1034"/>
        <end position="1054"/>
    </location>
</feature>